<feature type="domain" description="Alpha/beta hydrolase fold-3" evidence="2">
    <location>
        <begin position="47"/>
        <end position="171"/>
    </location>
</feature>
<dbReference type="Gene3D" id="3.40.50.1820">
    <property type="entry name" value="alpha/beta hydrolase"/>
    <property type="match status" value="1"/>
</dbReference>
<dbReference type="PANTHER" id="PTHR23024:SF546">
    <property type="entry name" value="CARBOXYLESTERASE 120-RELATED"/>
    <property type="match status" value="1"/>
</dbReference>
<evidence type="ECO:0000313" key="4">
    <source>
        <dbReference type="Proteomes" id="UP000325577"/>
    </source>
</evidence>
<accession>A0A5J5BD82</accession>
<comment type="similarity">
    <text evidence="1">Belongs to the 'GDXG' lipolytic enzyme family.</text>
</comment>
<dbReference type="PANTHER" id="PTHR23024">
    <property type="entry name" value="ARYLACETAMIDE DEACETYLASE"/>
    <property type="match status" value="1"/>
</dbReference>
<gene>
    <name evidence="3" type="ORF">F0562_026544</name>
</gene>
<organism evidence="3 4">
    <name type="scientific">Nyssa sinensis</name>
    <dbReference type="NCBI Taxonomy" id="561372"/>
    <lineage>
        <taxon>Eukaryota</taxon>
        <taxon>Viridiplantae</taxon>
        <taxon>Streptophyta</taxon>
        <taxon>Embryophyta</taxon>
        <taxon>Tracheophyta</taxon>
        <taxon>Spermatophyta</taxon>
        <taxon>Magnoliopsida</taxon>
        <taxon>eudicotyledons</taxon>
        <taxon>Gunneridae</taxon>
        <taxon>Pentapetalae</taxon>
        <taxon>asterids</taxon>
        <taxon>Cornales</taxon>
        <taxon>Nyssaceae</taxon>
        <taxon>Nyssa</taxon>
    </lineage>
</organism>
<evidence type="ECO:0000256" key="1">
    <source>
        <dbReference type="ARBA" id="ARBA00010515"/>
    </source>
</evidence>
<evidence type="ECO:0000259" key="2">
    <source>
        <dbReference type="Pfam" id="PF07859"/>
    </source>
</evidence>
<dbReference type="OrthoDB" id="408631at2759"/>
<sequence>MGEGSSFAVRPQLYSMTFAPSSPPESPPLLSPSSAALLRNIGCLQRGNIAYHAGLRAAATVDDLEPLKLKGLILHHPFFGGTERTGSEMRLANDKVLPVRLSDLMWELGLPIGADRDHEDSNPTVGGGSQLCDRIGTLRWKVMVTGCNGDPLIDRQIELGKILEEKGVQVVGKFGEEIIMG</sequence>
<dbReference type="InterPro" id="IPR050466">
    <property type="entry name" value="Carboxylest/Gibb_receptor"/>
</dbReference>
<dbReference type="AlphaFoldDB" id="A0A5J5BD82"/>
<dbReference type="Proteomes" id="UP000325577">
    <property type="component" value="Linkage Group LG14"/>
</dbReference>
<dbReference type="SUPFAM" id="SSF53474">
    <property type="entry name" value="alpha/beta-Hydrolases"/>
    <property type="match status" value="1"/>
</dbReference>
<dbReference type="EMBL" id="CM018037">
    <property type="protein sequence ID" value="KAA8539852.1"/>
    <property type="molecule type" value="Genomic_DNA"/>
</dbReference>
<protein>
    <recommendedName>
        <fullName evidence="2">Alpha/beta hydrolase fold-3 domain-containing protein</fullName>
    </recommendedName>
</protein>
<dbReference type="InterPro" id="IPR013094">
    <property type="entry name" value="AB_hydrolase_3"/>
</dbReference>
<dbReference type="GO" id="GO:0016787">
    <property type="term" value="F:hydrolase activity"/>
    <property type="evidence" value="ECO:0007669"/>
    <property type="project" value="InterPro"/>
</dbReference>
<dbReference type="InterPro" id="IPR029058">
    <property type="entry name" value="AB_hydrolase_fold"/>
</dbReference>
<evidence type="ECO:0000313" key="3">
    <source>
        <dbReference type="EMBL" id="KAA8539852.1"/>
    </source>
</evidence>
<dbReference type="Pfam" id="PF07859">
    <property type="entry name" value="Abhydrolase_3"/>
    <property type="match status" value="1"/>
</dbReference>
<proteinExistence type="inferred from homology"/>
<reference evidence="3 4" key="1">
    <citation type="submission" date="2019-09" db="EMBL/GenBank/DDBJ databases">
        <title>A chromosome-level genome assembly of the Chinese tupelo Nyssa sinensis.</title>
        <authorList>
            <person name="Yang X."/>
            <person name="Kang M."/>
            <person name="Yang Y."/>
            <person name="Xiong H."/>
            <person name="Wang M."/>
            <person name="Zhang Z."/>
            <person name="Wang Z."/>
            <person name="Wu H."/>
            <person name="Ma T."/>
            <person name="Liu J."/>
            <person name="Xi Z."/>
        </authorList>
    </citation>
    <scope>NUCLEOTIDE SEQUENCE [LARGE SCALE GENOMIC DNA]</scope>
    <source>
        <strain evidence="3">J267</strain>
        <tissue evidence="3">Leaf</tissue>
    </source>
</reference>
<name>A0A5J5BD82_9ASTE</name>
<keyword evidence="4" id="KW-1185">Reference proteome</keyword>